<dbReference type="Proteomes" id="UP001529510">
    <property type="component" value="Unassembled WGS sequence"/>
</dbReference>
<dbReference type="EMBL" id="JAMKFB020000019">
    <property type="protein sequence ID" value="KAL0166081.1"/>
    <property type="molecule type" value="Genomic_DNA"/>
</dbReference>
<sequence length="184" mass="21238">TSSSLWKELFVISFDFFDSVFDFTNMSESKYDPLCMRGDEPYKRPYGWMRFALKVRDKYPDGNDWLGTVGWRDRSSPGETDLKGAEGIIRSHLKARDRQAFGRGIYSSPDVSVADIFAKSKNFTLQKNGNTYKVIMQNRINPKKREIKDENIWLVPIPEGTPAEKEKEIVKSSIRPYGLLLKKV</sequence>
<evidence type="ECO:0000313" key="2">
    <source>
        <dbReference type="Proteomes" id="UP001529510"/>
    </source>
</evidence>
<accession>A0ABD0NYH1</accession>
<protein>
    <submittedName>
        <fullName evidence="1">Uncharacterized protein</fullName>
    </submittedName>
</protein>
<name>A0ABD0NYH1_CIRMR</name>
<dbReference type="PANTHER" id="PTHR36649">
    <property type="entry name" value="UBIQUITIN-LIKE DOMAIN-CONTAINING PROTEIN"/>
    <property type="match status" value="1"/>
</dbReference>
<feature type="non-terminal residue" evidence="1">
    <location>
        <position position="1"/>
    </location>
</feature>
<dbReference type="AlphaFoldDB" id="A0ABD0NYH1"/>
<evidence type="ECO:0000313" key="1">
    <source>
        <dbReference type="EMBL" id="KAL0166081.1"/>
    </source>
</evidence>
<reference evidence="1 2" key="1">
    <citation type="submission" date="2024-05" db="EMBL/GenBank/DDBJ databases">
        <title>Genome sequencing and assembly of Indian major carp, Cirrhinus mrigala (Hamilton, 1822).</title>
        <authorList>
            <person name="Mohindra V."/>
            <person name="Chowdhury L.M."/>
            <person name="Lal K."/>
            <person name="Jena J.K."/>
        </authorList>
    </citation>
    <scope>NUCLEOTIDE SEQUENCE [LARGE SCALE GENOMIC DNA]</scope>
    <source>
        <strain evidence="1">CM1030</strain>
        <tissue evidence="1">Blood</tissue>
    </source>
</reference>
<comment type="caution">
    <text evidence="1">The sequence shown here is derived from an EMBL/GenBank/DDBJ whole genome shotgun (WGS) entry which is preliminary data.</text>
</comment>
<organism evidence="1 2">
    <name type="scientific">Cirrhinus mrigala</name>
    <name type="common">Mrigala</name>
    <dbReference type="NCBI Taxonomy" id="683832"/>
    <lineage>
        <taxon>Eukaryota</taxon>
        <taxon>Metazoa</taxon>
        <taxon>Chordata</taxon>
        <taxon>Craniata</taxon>
        <taxon>Vertebrata</taxon>
        <taxon>Euteleostomi</taxon>
        <taxon>Actinopterygii</taxon>
        <taxon>Neopterygii</taxon>
        <taxon>Teleostei</taxon>
        <taxon>Ostariophysi</taxon>
        <taxon>Cypriniformes</taxon>
        <taxon>Cyprinidae</taxon>
        <taxon>Labeoninae</taxon>
        <taxon>Labeonini</taxon>
        <taxon>Cirrhinus</taxon>
    </lineage>
</organism>
<gene>
    <name evidence="1" type="ORF">M9458_037925</name>
</gene>
<proteinExistence type="predicted"/>
<dbReference type="PANTHER" id="PTHR36649:SF28">
    <property type="entry name" value="UBIQUITIN-LIKE DOMAIN-CONTAINING PROTEIN"/>
    <property type="match status" value="1"/>
</dbReference>
<keyword evidence="2" id="KW-1185">Reference proteome</keyword>